<dbReference type="AlphaFoldDB" id="A0A1Y1QQC8"/>
<evidence type="ECO:0000256" key="8">
    <source>
        <dbReference type="ARBA" id="ARBA00022989"/>
    </source>
</evidence>
<feature type="transmembrane region" description="Helical" evidence="11">
    <location>
        <begin position="28"/>
        <end position="52"/>
    </location>
</feature>
<sequence>MQWQPWQGTEREDFFNAVARHRRTAWRITLACGVAYAVLALVMSLLLAPLLYGVAGLVLDILNLLFPTPDLLAYAGKRVSPIIDDPAAVPTADLLTFILLASAPGLLLMVVVAWGVSRAIRQSALFDTTQQVGRPPDPGSLVERQFANTLEEMAVAALIPAPKVVVIEGGANAAASGLDAQQATVMVGQSLLGLLNRAQMQGIAAHLIAAIADNDMKIGMRTASVLGVFALLTRLSVNLLDKDSFAASRHLLRALCVPTAASQAFVLAQLSDPFADTTQPAASQHNDKLGWREWLLMPLMGPVWFSGFLGGFVSTLILSPAIAWAWQQRKYMADATAVRLTREPDGLSTALLALSHANTSLLSSAWASHLCVVAPQQATGMIVSVFPAVERRLAALVRMGASNQPLAASPPVAPVWAKVLVGGLLVVMAGLVAVLLPLLVMASTMLTMLFTLMPIAILHAVLR</sequence>
<evidence type="ECO:0000256" key="10">
    <source>
        <dbReference type="ARBA" id="ARBA00023136"/>
    </source>
</evidence>
<feature type="transmembrane region" description="Helical" evidence="11">
    <location>
        <begin position="419"/>
        <end position="439"/>
    </location>
</feature>
<evidence type="ECO:0000256" key="2">
    <source>
        <dbReference type="ARBA" id="ARBA00022475"/>
    </source>
</evidence>
<keyword evidence="2" id="KW-1003">Cell membrane</keyword>
<feature type="transmembrane region" description="Helical" evidence="11">
    <location>
        <begin position="303"/>
        <end position="326"/>
    </location>
</feature>
<keyword evidence="10 11" id="KW-0472">Membrane</keyword>
<dbReference type="Pfam" id="PF01435">
    <property type="entry name" value="Peptidase_M48"/>
    <property type="match status" value="1"/>
</dbReference>
<dbReference type="GO" id="GO:0006508">
    <property type="term" value="P:proteolysis"/>
    <property type="evidence" value="ECO:0007669"/>
    <property type="project" value="UniProtKB-KW"/>
</dbReference>
<dbReference type="Proteomes" id="UP000192491">
    <property type="component" value="Unassembled WGS sequence"/>
</dbReference>
<dbReference type="GO" id="GO:0046872">
    <property type="term" value="F:metal ion binding"/>
    <property type="evidence" value="ECO:0007669"/>
    <property type="project" value="UniProtKB-KW"/>
</dbReference>
<keyword evidence="8 11" id="KW-1133">Transmembrane helix</keyword>
<dbReference type="Gene3D" id="3.30.2010.10">
    <property type="entry name" value="Metalloproteases ('zincins'), catalytic domain"/>
    <property type="match status" value="1"/>
</dbReference>
<evidence type="ECO:0000256" key="4">
    <source>
        <dbReference type="ARBA" id="ARBA00022692"/>
    </source>
</evidence>
<evidence type="ECO:0000259" key="12">
    <source>
        <dbReference type="Pfam" id="PF01435"/>
    </source>
</evidence>
<reference evidence="13 14" key="1">
    <citation type="submission" date="2017-01" db="EMBL/GenBank/DDBJ databases">
        <title>Novel large sulfur bacteria in the metagenomes of groundwater-fed chemosynthetic microbial mats in the Lake Huron basin.</title>
        <authorList>
            <person name="Sharrar A.M."/>
            <person name="Flood B.E."/>
            <person name="Bailey J.V."/>
            <person name="Jones D.S."/>
            <person name="Biddanda B."/>
            <person name="Ruberg S.A."/>
            <person name="Marcus D.N."/>
            <person name="Dick G.J."/>
        </authorList>
    </citation>
    <scope>NUCLEOTIDE SEQUENCE [LARGE SCALE GENOMIC DNA]</scope>
    <source>
        <strain evidence="13">A8</strain>
    </source>
</reference>
<proteinExistence type="predicted"/>
<feature type="transmembrane region" description="Helical" evidence="11">
    <location>
        <begin position="218"/>
        <end position="237"/>
    </location>
</feature>
<dbReference type="PANTHER" id="PTHR43221:SF2">
    <property type="entry name" value="PROTEASE HTPX HOMOLOG"/>
    <property type="match status" value="1"/>
</dbReference>
<evidence type="ECO:0000256" key="11">
    <source>
        <dbReference type="SAM" id="Phobius"/>
    </source>
</evidence>
<keyword evidence="3" id="KW-0645">Protease</keyword>
<keyword evidence="5" id="KW-0479">Metal-binding</keyword>
<name>A0A1Y1QQC8_9GAMM</name>
<dbReference type="InterPro" id="IPR050083">
    <property type="entry name" value="HtpX_protease"/>
</dbReference>
<comment type="caution">
    <text evidence="13">The sequence shown here is derived from an EMBL/GenBank/DDBJ whole genome shotgun (WGS) entry which is preliminary data.</text>
</comment>
<gene>
    <name evidence="13" type="ORF">BWK73_17890</name>
</gene>
<evidence type="ECO:0000256" key="6">
    <source>
        <dbReference type="ARBA" id="ARBA00022801"/>
    </source>
</evidence>
<dbReference type="EMBL" id="MTEJ01000089">
    <property type="protein sequence ID" value="OQX11367.1"/>
    <property type="molecule type" value="Genomic_DNA"/>
</dbReference>
<evidence type="ECO:0000256" key="5">
    <source>
        <dbReference type="ARBA" id="ARBA00022723"/>
    </source>
</evidence>
<protein>
    <recommendedName>
        <fullName evidence="12">Peptidase M48 domain-containing protein</fullName>
    </recommendedName>
</protein>
<keyword evidence="9" id="KW-0482">Metalloprotease</keyword>
<keyword evidence="7" id="KW-0862">Zinc</keyword>
<feature type="transmembrane region" description="Helical" evidence="11">
    <location>
        <begin position="445"/>
        <end position="462"/>
    </location>
</feature>
<dbReference type="PANTHER" id="PTHR43221">
    <property type="entry name" value="PROTEASE HTPX"/>
    <property type="match status" value="1"/>
</dbReference>
<evidence type="ECO:0000256" key="1">
    <source>
        <dbReference type="ARBA" id="ARBA00001947"/>
    </source>
</evidence>
<dbReference type="STRING" id="1123401.GCA_000621325_01358"/>
<feature type="domain" description="Peptidase M48" evidence="12">
    <location>
        <begin position="143"/>
        <end position="396"/>
    </location>
</feature>
<evidence type="ECO:0000256" key="9">
    <source>
        <dbReference type="ARBA" id="ARBA00023049"/>
    </source>
</evidence>
<evidence type="ECO:0000256" key="3">
    <source>
        <dbReference type="ARBA" id="ARBA00022670"/>
    </source>
</evidence>
<keyword evidence="6" id="KW-0378">Hydrolase</keyword>
<dbReference type="GO" id="GO:0004222">
    <property type="term" value="F:metalloendopeptidase activity"/>
    <property type="evidence" value="ECO:0007669"/>
    <property type="project" value="InterPro"/>
</dbReference>
<keyword evidence="4 11" id="KW-0812">Transmembrane</keyword>
<evidence type="ECO:0000313" key="14">
    <source>
        <dbReference type="Proteomes" id="UP000192491"/>
    </source>
</evidence>
<dbReference type="InterPro" id="IPR001915">
    <property type="entry name" value="Peptidase_M48"/>
</dbReference>
<comment type="cofactor">
    <cofactor evidence="1">
        <name>Zn(2+)</name>
        <dbReference type="ChEBI" id="CHEBI:29105"/>
    </cofactor>
</comment>
<accession>A0A1Y1QQC8</accession>
<feature type="transmembrane region" description="Helical" evidence="11">
    <location>
        <begin position="94"/>
        <end position="116"/>
    </location>
</feature>
<organism evidence="13 14">
    <name type="scientific">Thiothrix lacustris</name>
    <dbReference type="NCBI Taxonomy" id="525917"/>
    <lineage>
        <taxon>Bacteria</taxon>
        <taxon>Pseudomonadati</taxon>
        <taxon>Pseudomonadota</taxon>
        <taxon>Gammaproteobacteria</taxon>
        <taxon>Thiotrichales</taxon>
        <taxon>Thiotrichaceae</taxon>
        <taxon>Thiothrix</taxon>
    </lineage>
</organism>
<evidence type="ECO:0000313" key="13">
    <source>
        <dbReference type="EMBL" id="OQX11367.1"/>
    </source>
</evidence>
<evidence type="ECO:0000256" key="7">
    <source>
        <dbReference type="ARBA" id="ARBA00022833"/>
    </source>
</evidence>